<reference evidence="1 2" key="1">
    <citation type="submission" date="2019-04" db="EMBL/GenBank/DDBJ databases">
        <title>Fungal friends and foes A comparative genomics study of 23 Aspergillus species from section Flavi.</title>
        <authorList>
            <consortium name="DOE Joint Genome Institute"/>
            <person name="Kjaerbolling I."/>
            <person name="Vesth T.C."/>
            <person name="Frisvad J.C."/>
            <person name="Nybo J.L."/>
            <person name="Theobald S."/>
            <person name="Kildgaard S."/>
            <person name="Petersen T.I."/>
            <person name="Kuo A."/>
            <person name="Sato A."/>
            <person name="Lyhne E.K."/>
            <person name="Kogle M.E."/>
            <person name="Wiebenga A."/>
            <person name="Kun R.S."/>
            <person name="Lubbers R.J."/>
            <person name="Makela M.R."/>
            <person name="Barry K."/>
            <person name="Chovatia M."/>
            <person name="Clum A."/>
            <person name="Daum C."/>
            <person name="Haridas S."/>
            <person name="He G."/>
            <person name="LaButti K."/>
            <person name="Lipzen A."/>
            <person name="Mondo S."/>
            <person name="Pangilinan J."/>
            <person name="Riley R."/>
            <person name="Salamov A."/>
            <person name="Simmons B.A."/>
            <person name="Magnuson J.K."/>
            <person name="Henrissat B."/>
            <person name="Mortensen U.H."/>
            <person name="Larsen T.O."/>
            <person name="De vries R.P."/>
            <person name="Grigoriev I.V."/>
            <person name="Machida M."/>
            <person name="Baker S.E."/>
            <person name="Andersen M.R."/>
        </authorList>
    </citation>
    <scope>NUCLEOTIDE SEQUENCE [LARGE SCALE GENOMIC DNA]</scope>
    <source>
        <strain evidence="1 2">CBS 117618</strain>
    </source>
</reference>
<proteinExistence type="predicted"/>
<keyword evidence="2" id="KW-1185">Reference proteome</keyword>
<accession>A0A5N6D1T8</accession>
<sequence length="75" mass="8888">MAHWFELSETTYIGFVSTRMFRKEPESRICELGTLTRIIELCPGKRLTYHRRAHLFTRLRMRVTFLEGAVDTVLV</sequence>
<dbReference type="VEuPathDB" id="FungiDB:BDV34DRAFT_207274"/>
<organism evidence="1 2">
    <name type="scientific">Aspergillus parasiticus</name>
    <dbReference type="NCBI Taxonomy" id="5067"/>
    <lineage>
        <taxon>Eukaryota</taxon>
        <taxon>Fungi</taxon>
        <taxon>Dikarya</taxon>
        <taxon>Ascomycota</taxon>
        <taxon>Pezizomycotina</taxon>
        <taxon>Eurotiomycetes</taxon>
        <taxon>Eurotiomycetidae</taxon>
        <taxon>Eurotiales</taxon>
        <taxon>Aspergillaceae</taxon>
        <taxon>Aspergillus</taxon>
        <taxon>Aspergillus subgen. Circumdati</taxon>
    </lineage>
</organism>
<name>A0A5N6D1T8_ASPPA</name>
<gene>
    <name evidence="1" type="ORF">BDV34DRAFT_207274</name>
</gene>
<dbReference type="EMBL" id="ML735087">
    <property type="protein sequence ID" value="KAB8199224.1"/>
    <property type="molecule type" value="Genomic_DNA"/>
</dbReference>
<evidence type="ECO:0000313" key="2">
    <source>
        <dbReference type="Proteomes" id="UP000326532"/>
    </source>
</evidence>
<dbReference type="Proteomes" id="UP000326532">
    <property type="component" value="Unassembled WGS sequence"/>
</dbReference>
<evidence type="ECO:0000313" key="1">
    <source>
        <dbReference type="EMBL" id="KAB8199224.1"/>
    </source>
</evidence>
<dbReference type="AlphaFoldDB" id="A0A5N6D1T8"/>
<protein>
    <submittedName>
        <fullName evidence="1">Uncharacterized protein</fullName>
    </submittedName>
</protein>